<reference evidence="2" key="1">
    <citation type="submission" date="2019-02" db="EMBL/GenBank/DDBJ databases">
        <authorList>
            <person name="Gruber-Vodicka R. H."/>
            <person name="Seah K. B. B."/>
        </authorList>
    </citation>
    <scope>NUCLEOTIDE SEQUENCE</scope>
    <source>
        <strain evidence="2">BECK_S312</strain>
        <strain evidence="3">BECK_S426</strain>
    </source>
</reference>
<dbReference type="Pfam" id="PF13676">
    <property type="entry name" value="TIR_2"/>
    <property type="match status" value="1"/>
</dbReference>
<feature type="domain" description="TIR" evidence="1">
    <location>
        <begin position="21"/>
        <end position="126"/>
    </location>
</feature>
<dbReference type="SUPFAM" id="SSF52200">
    <property type="entry name" value="Toll/Interleukin receptor TIR domain"/>
    <property type="match status" value="1"/>
</dbReference>
<evidence type="ECO:0000313" key="2">
    <source>
        <dbReference type="EMBL" id="VFK08274.1"/>
    </source>
</evidence>
<dbReference type="InterPro" id="IPR035897">
    <property type="entry name" value="Toll_tir_struct_dom_sf"/>
</dbReference>
<name>A0A450VU10_9GAMM</name>
<evidence type="ECO:0000313" key="3">
    <source>
        <dbReference type="EMBL" id="VFK24114.1"/>
    </source>
</evidence>
<evidence type="ECO:0000259" key="1">
    <source>
        <dbReference type="Pfam" id="PF13676"/>
    </source>
</evidence>
<accession>A0A450VU10</accession>
<dbReference type="InterPro" id="IPR000157">
    <property type="entry name" value="TIR_dom"/>
</dbReference>
<dbReference type="EMBL" id="CAADFM010000015">
    <property type="protein sequence ID" value="VFK08274.1"/>
    <property type="molecule type" value="Genomic_DNA"/>
</dbReference>
<gene>
    <name evidence="2" type="ORF">BECKLPF1236A_GA0070988_1001518</name>
    <name evidence="3" type="ORF">BECKLPF1236C_GA0070990_1001020</name>
</gene>
<dbReference type="EMBL" id="CAADFP010000010">
    <property type="protein sequence ID" value="VFK24114.1"/>
    <property type="molecule type" value="Genomic_DNA"/>
</dbReference>
<dbReference type="Gene3D" id="3.40.50.10140">
    <property type="entry name" value="Toll/interleukin-1 receptor homology (TIR) domain"/>
    <property type="match status" value="1"/>
</dbReference>
<organism evidence="2">
    <name type="scientific">Candidatus Kentrum sp. LPFa</name>
    <dbReference type="NCBI Taxonomy" id="2126335"/>
    <lineage>
        <taxon>Bacteria</taxon>
        <taxon>Pseudomonadati</taxon>
        <taxon>Pseudomonadota</taxon>
        <taxon>Gammaproteobacteria</taxon>
        <taxon>Candidatus Kentrum</taxon>
    </lineage>
</organism>
<protein>
    <submittedName>
        <fullName evidence="2">TIR domain-containing protein</fullName>
    </submittedName>
</protein>
<sequence>MRCLRVVNRNPGWHSLAMPDEDAWVARQIAREIASKGAKPFLDEADIDVGAEFEEDIRDFLDDAHELLVLFTPWGLERPYVWAEIGAAWIRRLPIIVVLHGLTQKEFQAQPNAPVFLKKRDIIRLNDIDQYFEKLSMRVTTQEEN</sequence>
<dbReference type="GO" id="GO:0007165">
    <property type="term" value="P:signal transduction"/>
    <property type="evidence" value="ECO:0007669"/>
    <property type="project" value="InterPro"/>
</dbReference>
<proteinExistence type="predicted"/>
<dbReference type="AlphaFoldDB" id="A0A450VU10"/>